<evidence type="ECO:0000313" key="2">
    <source>
        <dbReference type="EMBL" id="MDD9205526.1"/>
    </source>
</evidence>
<name>A0ABT5TXD1_9MICO</name>
<feature type="non-terminal residue" evidence="2">
    <location>
        <position position="202"/>
    </location>
</feature>
<comment type="caution">
    <text evidence="2">The sequence shown here is derived from an EMBL/GenBank/DDBJ whole genome shotgun (WGS) entry which is preliminary data.</text>
</comment>
<dbReference type="Proteomes" id="UP001165561">
    <property type="component" value="Unassembled WGS sequence"/>
</dbReference>
<organism evidence="2 3">
    <name type="scientific">Georgenia halotolerans</name>
    <dbReference type="NCBI Taxonomy" id="3028317"/>
    <lineage>
        <taxon>Bacteria</taxon>
        <taxon>Bacillati</taxon>
        <taxon>Actinomycetota</taxon>
        <taxon>Actinomycetes</taxon>
        <taxon>Micrococcales</taxon>
        <taxon>Bogoriellaceae</taxon>
        <taxon>Georgenia</taxon>
    </lineage>
</organism>
<dbReference type="InterPro" id="IPR013974">
    <property type="entry name" value="SAF"/>
</dbReference>
<accession>A0ABT5TXD1</accession>
<dbReference type="Pfam" id="PF08666">
    <property type="entry name" value="SAF"/>
    <property type="match status" value="1"/>
</dbReference>
<gene>
    <name evidence="2" type="ORF">PU560_03460</name>
</gene>
<sequence>MPATPPSRRLPARFRRLLWRSRRVVVAVCVAAAVGLVVEALRPPPPATTLAVVLARDVPAGTALSDRDLTATPLPVGTVPRTALTDPRAARGSPLAVSLPSGSILTPGLLVGPGLADGAPAGTVVVPVPLADSGSARLARPGSRIHLLASAADQAGTGGPAEVVAEDVLVLAELAPDASGGLLGSGERGPGTVYVATDAHAA</sequence>
<keyword evidence="3" id="KW-1185">Reference proteome</keyword>
<dbReference type="EMBL" id="JARACI010000533">
    <property type="protein sequence ID" value="MDD9205526.1"/>
    <property type="molecule type" value="Genomic_DNA"/>
</dbReference>
<proteinExistence type="predicted"/>
<protein>
    <submittedName>
        <fullName evidence="2">SAF domain-containing protein</fullName>
    </submittedName>
</protein>
<reference evidence="2" key="1">
    <citation type="submission" date="2023-02" db="EMBL/GenBank/DDBJ databases">
        <title>Georgenia sp.10Sc9-8, isolated from a soil sample collected from the Taklamakan desert.</title>
        <authorList>
            <person name="Liu S."/>
        </authorList>
    </citation>
    <scope>NUCLEOTIDE SEQUENCE</scope>
    <source>
        <strain evidence="2">10Sc9-8</strain>
    </source>
</reference>
<dbReference type="CDD" id="cd11614">
    <property type="entry name" value="SAF_CpaB_FlgA_like"/>
    <property type="match status" value="1"/>
</dbReference>
<evidence type="ECO:0000313" key="3">
    <source>
        <dbReference type="Proteomes" id="UP001165561"/>
    </source>
</evidence>
<dbReference type="SMART" id="SM00858">
    <property type="entry name" value="SAF"/>
    <property type="match status" value="1"/>
</dbReference>
<feature type="domain" description="SAF" evidence="1">
    <location>
        <begin position="49"/>
        <end position="111"/>
    </location>
</feature>
<evidence type="ECO:0000259" key="1">
    <source>
        <dbReference type="SMART" id="SM00858"/>
    </source>
</evidence>